<name>A0A132U7Z4_9BACL</name>
<evidence type="ECO:0000256" key="2">
    <source>
        <dbReference type="ARBA" id="ARBA00038358"/>
    </source>
</evidence>
<dbReference type="GO" id="GO:0000272">
    <property type="term" value="P:polysaccharide catabolic process"/>
    <property type="evidence" value="ECO:0007669"/>
    <property type="project" value="TreeGrafter"/>
</dbReference>
<dbReference type="Gene3D" id="1.50.10.10">
    <property type="match status" value="1"/>
</dbReference>
<dbReference type="EMBL" id="LIRB01000108">
    <property type="protein sequence ID" value="KWX79764.1"/>
    <property type="molecule type" value="Genomic_DNA"/>
</dbReference>
<feature type="binding site" evidence="4">
    <location>
        <position position="227"/>
    </location>
    <ligand>
        <name>substrate</name>
    </ligand>
</feature>
<dbReference type="AlphaFoldDB" id="A0A132U7Z4"/>
<dbReference type="Pfam" id="PF07470">
    <property type="entry name" value="Glyco_hydro_88"/>
    <property type="match status" value="1"/>
</dbReference>
<evidence type="ECO:0000313" key="6">
    <source>
        <dbReference type="Proteomes" id="UP000070475"/>
    </source>
</evidence>
<evidence type="ECO:0000313" key="5">
    <source>
        <dbReference type="EMBL" id="KWX79764.1"/>
    </source>
</evidence>
<feature type="binding site" evidence="4">
    <location>
        <position position="155"/>
    </location>
    <ligand>
        <name>substrate</name>
    </ligand>
</feature>
<dbReference type="SUPFAM" id="SSF48208">
    <property type="entry name" value="Six-hairpin glycosidases"/>
    <property type="match status" value="1"/>
</dbReference>
<sequence length="381" mass="43810">MEDTTMWAQAIEDALRVVSHNIERFGDKFPVTSTQGDRIYRLTPGNDWTEGFWTGLLWLSYEYSKDPQFRTAAMTTLDNFRERLEHRVGLEHHDIGFLYSPSIKAHWILERDESSRSAALQAADVLLERWREIPGILQAWGPKNDPENGGRIIIDCLMNLPLLHWAYQQTGREAYRQAAEQQTAMSRRFLVRGDDSTYHTFYFDPVTGDSIRGGTHQGSRDGSTWTRGQAWGIYGFALAYRYMRQPGLLETSKRLARYFVDRLPEDSVVFWDFDVPQIPETKRDSSAAAIAASGMLELVELLPEHDADREWLAQAARRIVASLAANYSTKGEPDAQGLLNRGSYAVRLDISPDDYVIWGDYFYLEALMRLERGVPGYWYER</sequence>
<dbReference type="InterPro" id="IPR008928">
    <property type="entry name" value="6-hairpin_glycosidase_sf"/>
</dbReference>
<dbReference type="InterPro" id="IPR012341">
    <property type="entry name" value="6hp_glycosidase-like_sf"/>
</dbReference>
<dbReference type="InterPro" id="IPR052369">
    <property type="entry name" value="UG_Glycosaminoglycan_Hydrolase"/>
</dbReference>
<keyword evidence="6" id="KW-1185">Reference proteome</keyword>
<evidence type="ECO:0000256" key="4">
    <source>
        <dbReference type="PIRSR" id="PIRSR610905-2"/>
    </source>
</evidence>
<accession>A0A132U7Z4</accession>
<feature type="binding site" evidence="4">
    <location>
        <position position="94"/>
    </location>
    <ligand>
        <name>substrate</name>
    </ligand>
</feature>
<feature type="active site" description="Nucleophile" evidence="3">
    <location>
        <position position="94"/>
    </location>
</feature>
<dbReference type="PATRIC" id="fig|483937.3.peg.4625"/>
<dbReference type="InterPro" id="IPR010905">
    <property type="entry name" value="Glyco_hydro_88"/>
</dbReference>
<dbReference type="PANTHER" id="PTHR36845:SF1">
    <property type="entry name" value="HYDROLASE, PUTATIVE (AFU_ORTHOLOGUE AFUA_7G05090)-RELATED"/>
    <property type="match status" value="1"/>
</dbReference>
<protein>
    <submittedName>
        <fullName evidence="5">Glucuronyl hydrolase</fullName>
    </submittedName>
</protein>
<comment type="caution">
    <text evidence="5">The sequence shown here is derived from an EMBL/GenBank/DDBJ whole genome shotgun (WGS) entry which is preliminary data.</text>
</comment>
<proteinExistence type="inferred from homology"/>
<organism evidence="5 6">
    <name type="scientific">Paenibacillus riograndensis</name>
    <dbReference type="NCBI Taxonomy" id="483937"/>
    <lineage>
        <taxon>Bacteria</taxon>
        <taxon>Bacillati</taxon>
        <taxon>Bacillota</taxon>
        <taxon>Bacilli</taxon>
        <taxon>Bacillales</taxon>
        <taxon>Paenibacillaceae</taxon>
        <taxon>Paenibacillus</taxon>
        <taxon>Paenibacillus sonchi group</taxon>
    </lineage>
</organism>
<feature type="binding site" evidence="4">
    <location>
        <position position="213"/>
    </location>
    <ligand>
        <name>substrate</name>
    </ligand>
</feature>
<feature type="binding site" evidence="4">
    <location>
        <position position="231"/>
    </location>
    <ligand>
        <name>substrate</name>
    </ligand>
</feature>
<keyword evidence="1 5" id="KW-0378">Hydrolase</keyword>
<reference evidence="5 6" key="1">
    <citation type="submission" date="2015-08" db="EMBL/GenBank/DDBJ databases">
        <title>Genomes of Paenibacillus riograndensis.</title>
        <authorList>
            <person name="Sant'Anna F.H."/>
            <person name="Souza R."/>
            <person name="Ambrosini A."/>
            <person name="Bach E."/>
            <person name="Fernandes G."/>
            <person name="Balsanelli E."/>
            <person name="Baura V.A."/>
            <person name="Pedrosa F.O."/>
            <person name="Souza E.M."/>
            <person name="Passaglia L."/>
        </authorList>
    </citation>
    <scope>NUCLEOTIDE SEQUENCE [LARGE SCALE GENOMIC DNA]</scope>
    <source>
        <strain evidence="5 6">CAS34</strain>
    </source>
</reference>
<feature type="binding site" evidence="4">
    <location>
        <position position="215"/>
    </location>
    <ligand>
        <name>substrate</name>
    </ligand>
</feature>
<evidence type="ECO:0000256" key="1">
    <source>
        <dbReference type="ARBA" id="ARBA00022801"/>
    </source>
</evidence>
<gene>
    <name evidence="5" type="ORF">AMQ84_05710</name>
</gene>
<evidence type="ECO:0000256" key="3">
    <source>
        <dbReference type="PIRSR" id="PIRSR610905-1"/>
    </source>
</evidence>
<dbReference type="PANTHER" id="PTHR36845">
    <property type="entry name" value="HYDROLASE, PUTATIVE (AFU_ORTHOLOGUE AFUA_7G05090)-RELATED"/>
    <property type="match status" value="1"/>
</dbReference>
<comment type="similarity">
    <text evidence="2">Belongs to the glycosyl hydrolase 88 family.</text>
</comment>
<dbReference type="Proteomes" id="UP000070475">
    <property type="component" value="Unassembled WGS sequence"/>
</dbReference>
<feature type="active site" description="Proton donor" evidence="3">
    <location>
        <position position="155"/>
    </location>
</feature>
<dbReference type="GO" id="GO:0052757">
    <property type="term" value="F:chondroitin hydrolase activity"/>
    <property type="evidence" value="ECO:0007669"/>
    <property type="project" value="TreeGrafter"/>
</dbReference>